<dbReference type="EMBL" id="OV725077">
    <property type="protein sequence ID" value="CAH1390317.1"/>
    <property type="molecule type" value="Genomic_DNA"/>
</dbReference>
<evidence type="ECO:0000259" key="4">
    <source>
        <dbReference type="Pfam" id="PF26116"/>
    </source>
</evidence>
<sequence length="564" mass="65138">MVFTNCNNQAKFEDFNELLSPEKRSEIRKWIQDSIRFSSHMSQGDNLSSNSEERPFTKLEEKISGDGRDSMRRVNSHEDFSKARNITHQSRKITEPLHERNCCSPERKEEEYSIGEQLTTTVGYASDLYDDSEHERRRNSERFAPQARRRRTKHYRSSQAKENDSTSGHKQKHTFKHQSFRLNSTIIYNSLPSTPHEFPTVDFKESFKEPDQDEERSPSPISGVSSPTLDMNTFQENDNEPLTAWNNILTPSEERLVSPRNSIVMSKRTFTAMQPEDDPVISDLTTQITNLKRKLKKYEDGFEKEFGFKPSHADKMANPDTKRMCAMLSKLRKQLKSTKEECSKIMGFENQSKPVIKEAVVNDIEKKLADRRAAAGRSDKIENMSPEEVIEEKCVMQKALLGLEAAYGRPESKEERELVRGLYDRYRTLKRTLLRHAPSKVKESVSELGTILEHEAMEFNPAQPRATTPAATASSDTLEDSPSESLLADLHALPPHQLLELAKTTREEKKRLRRNLREYEQEFQAKTGRKPQKEDRQSLDTLYLEYKNAKAKLRFIDALVAKLK</sequence>
<feature type="region of interest" description="Disordered" evidence="3">
    <location>
        <begin position="206"/>
        <end position="227"/>
    </location>
</feature>
<feature type="compositionally biased region" description="Basic residues" evidence="3">
    <location>
        <begin position="147"/>
        <end position="156"/>
    </location>
</feature>
<feature type="coiled-coil region" evidence="2">
    <location>
        <begin position="502"/>
        <end position="529"/>
    </location>
</feature>
<dbReference type="InterPro" id="IPR039102">
    <property type="entry name" value="FAM13"/>
</dbReference>
<reference evidence="5" key="1">
    <citation type="submission" date="2022-01" db="EMBL/GenBank/DDBJ databases">
        <authorList>
            <person name="King R."/>
        </authorList>
    </citation>
    <scope>NUCLEOTIDE SEQUENCE</scope>
</reference>
<evidence type="ECO:0000313" key="6">
    <source>
        <dbReference type="Proteomes" id="UP001152798"/>
    </source>
</evidence>
<feature type="compositionally biased region" description="Low complexity" evidence="3">
    <location>
        <begin position="461"/>
        <end position="473"/>
    </location>
</feature>
<dbReference type="Gene3D" id="1.10.10.1460">
    <property type="match status" value="1"/>
</dbReference>
<keyword evidence="6" id="KW-1185">Reference proteome</keyword>
<feature type="compositionally biased region" description="Basic and acidic residues" evidence="3">
    <location>
        <begin position="51"/>
        <end position="82"/>
    </location>
</feature>
<evidence type="ECO:0000256" key="2">
    <source>
        <dbReference type="SAM" id="Coils"/>
    </source>
</evidence>
<feature type="region of interest" description="Disordered" evidence="3">
    <location>
        <begin position="459"/>
        <end position="483"/>
    </location>
</feature>
<proteinExistence type="inferred from homology"/>
<feature type="compositionally biased region" description="Basic and acidic residues" evidence="3">
    <location>
        <begin position="92"/>
        <end position="111"/>
    </location>
</feature>
<comment type="similarity">
    <text evidence="1">Belongs to the FAM13 family.</text>
</comment>
<evidence type="ECO:0000313" key="5">
    <source>
        <dbReference type="EMBL" id="CAH1390317.1"/>
    </source>
</evidence>
<dbReference type="Pfam" id="PF26116">
    <property type="entry name" value="FAM13A"/>
    <property type="match status" value="1"/>
</dbReference>
<dbReference type="AlphaFoldDB" id="A0A9P0H2M7"/>
<dbReference type="InterPro" id="IPR059029">
    <property type="entry name" value="FAM13A_dom"/>
</dbReference>
<feature type="region of interest" description="Disordered" evidence="3">
    <location>
        <begin position="39"/>
        <end position="179"/>
    </location>
</feature>
<gene>
    <name evidence="5" type="ORF">NEZAVI_LOCUS1537</name>
</gene>
<protein>
    <recommendedName>
        <fullName evidence="4">FAM13A-like domain-containing protein</fullName>
    </recommendedName>
</protein>
<dbReference type="PANTHER" id="PTHR15904:SF17">
    <property type="entry name" value="RHO-GAP DOMAIN-CONTAINING PROTEIN"/>
    <property type="match status" value="1"/>
</dbReference>
<keyword evidence="2" id="KW-0175">Coiled coil</keyword>
<dbReference type="Proteomes" id="UP001152798">
    <property type="component" value="Chromosome 1"/>
</dbReference>
<accession>A0A9P0H2M7</accession>
<evidence type="ECO:0000256" key="1">
    <source>
        <dbReference type="ARBA" id="ARBA00007549"/>
    </source>
</evidence>
<feature type="compositionally biased region" description="Basic and acidic residues" evidence="3">
    <location>
        <begin position="131"/>
        <end position="141"/>
    </location>
</feature>
<name>A0A9P0H2M7_NEZVI</name>
<organism evidence="5 6">
    <name type="scientific">Nezara viridula</name>
    <name type="common">Southern green stink bug</name>
    <name type="synonym">Cimex viridulus</name>
    <dbReference type="NCBI Taxonomy" id="85310"/>
    <lineage>
        <taxon>Eukaryota</taxon>
        <taxon>Metazoa</taxon>
        <taxon>Ecdysozoa</taxon>
        <taxon>Arthropoda</taxon>
        <taxon>Hexapoda</taxon>
        <taxon>Insecta</taxon>
        <taxon>Pterygota</taxon>
        <taxon>Neoptera</taxon>
        <taxon>Paraneoptera</taxon>
        <taxon>Hemiptera</taxon>
        <taxon>Heteroptera</taxon>
        <taxon>Panheteroptera</taxon>
        <taxon>Pentatomomorpha</taxon>
        <taxon>Pentatomoidea</taxon>
        <taxon>Pentatomidae</taxon>
        <taxon>Pentatominae</taxon>
        <taxon>Nezara</taxon>
    </lineage>
</organism>
<dbReference type="PANTHER" id="PTHR15904">
    <property type="entry name" value="FAM13"/>
    <property type="match status" value="1"/>
</dbReference>
<feature type="compositionally biased region" description="Polar residues" evidence="3">
    <location>
        <begin position="39"/>
        <end position="50"/>
    </location>
</feature>
<evidence type="ECO:0000256" key="3">
    <source>
        <dbReference type="SAM" id="MobiDB-lite"/>
    </source>
</evidence>
<feature type="domain" description="FAM13A-like" evidence="4">
    <location>
        <begin position="496"/>
        <end position="562"/>
    </location>
</feature>
<feature type="compositionally biased region" description="Basic residues" evidence="3">
    <location>
        <begin position="169"/>
        <end position="179"/>
    </location>
</feature>